<feature type="coiled-coil region" evidence="1">
    <location>
        <begin position="325"/>
        <end position="369"/>
    </location>
</feature>
<gene>
    <name evidence="3" type="ORF">LIER_22388</name>
</gene>
<keyword evidence="4" id="KW-1185">Reference proteome</keyword>
<organism evidence="3 4">
    <name type="scientific">Lithospermum erythrorhizon</name>
    <name type="common">Purple gromwell</name>
    <name type="synonym">Lithospermum officinale var. erythrorhizon</name>
    <dbReference type="NCBI Taxonomy" id="34254"/>
    <lineage>
        <taxon>Eukaryota</taxon>
        <taxon>Viridiplantae</taxon>
        <taxon>Streptophyta</taxon>
        <taxon>Embryophyta</taxon>
        <taxon>Tracheophyta</taxon>
        <taxon>Spermatophyta</taxon>
        <taxon>Magnoliopsida</taxon>
        <taxon>eudicotyledons</taxon>
        <taxon>Gunneridae</taxon>
        <taxon>Pentapetalae</taxon>
        <taxon>asterids</taxon>
        <taxon>lamiids</taxon>
        <taxon>Boraginales</taxon>
        <taxon>Boraginaceae</taxon>
        <taxon>Boraginoideae</taxon>
        <taxon>Lithospermeae</taxon>
        <taxon>Lithospermum</taxon>
    </lineage>
</organism>
<name>A0AAV3QWR9_LITER</name>
<dbReference type="AlphaFoldDB" id="A0AAV3QWR9"/>
<dbReference type="PANTHER" id="PTHR36764">
    <property type="entry name" value="TRNA (ILE)-LYSIDINE SYNTHASE"/>
    <property type="match status" value="1"/>
</dbReference>
<evidence type="ECO:0000256" key="2">
    <source>
        <dbReference type="SAM" id="MobiDB-lite"/>
    </source>
</evidence>
<proteinExistence type="predicted"/>
<dbReference type="Proteomes" id="UP001454036">
    <property type="component" value="Unassembled WGS sequence"/>
</dbReference>
<accession>A0AAV3QWR9</accession>
<evidence type="ECO:0000313" key="4">
    <source>
        <dbReference type="Proteomes" id="UP001454036"/>
    </source>
</evidence>
<sequence length="521" mass="56719">MVAISLYRGNLHKVPDVPRSWLMPARKISLKDFKTLIRRRNRTLSRLTTTTSNPDLKPDFVDLGKNGSKVGNFIEIGEMGCEKIDGKFDEIGKNGNFEEIGKNGNKYGKFKGIGKMGCEKNGKIDGKFDEIGKNGNFEEIEKNGCVKNGNFEEIGRNGYKDGNFKGIGKMGCEKIGRKDGKFEEIGKNGCEKNENKVENCKENGDKDGNFKENGFEKNGNRDGNLKEIGCEEKGKKDGNWGEIEKNLCESKGFEAGELVEEEGNGKDEGGVEKLVEATESMVVEVKDGMVGSKGSDLDGGDVARIDREGVMKVEKVPVVNPILEISKKEEDVSDKQKRRQEIEEKLKILNEKKHSLVQALKQILNAEEELKRRSNIQGIAGQPPVGGGQVEGTRDSGSMSRHNTPRMGSEGNVSGEAERAETGDANQNAHLRHLGRMSSTSPSSDTQQRKSPFITATLPSRTNSGVGNSPSRFALAGQQGLPPTFPSVSVSGTNYAASSPSPAANGGTSAFRDRRVPSPWS</sequence>
<dbReference type="PANTHER" id="PTHR36764:SF1">
    <property type="entry name" value="TRNA (ILE)-LYSIDINE SYNTHASE"/>
    <property type="match status" value="1"/>
</dbReference>
<comment type="caution">
    <text evidence="3">The sequence shown here is derived from an EMBL/GenBank/DDBJ whole genome shotgun (WGS) entry which is preliminary data.</text>
</comment>
<reference evidence="3 4" key="1">
    <citation type="submission" date="2024-01" db="EMBL/GenBank/DDBJ databases">
        <title>The complete chloroplast genome sequence of Lithospermum erythrorhizon: insights into the phylogenetic relationship among Boraginaceae species and the maternal lineages of purple gromwells.</title>
        <authorList>
            <person name="Okada T."/>
            <person name="Watanabe K."/>
        </authorList>
    </citation>
    <scope>NUCLEOTIDE SEQUENCE [LARGE SCALE GENOMIC DNA]</scope>
</reference>
<protein>
    <submittedName>
        <fullName evidence="3">Uncharacterized protein</fullName>
    </submittedName>
</protein>
<feature type="compositionally biased region" description="Low complexity" evidence="2">
    <location>
        <begin position="493"/>
        <end position="510"/>
    </location>
</feature>
<feature type="region of interest" description="Disordered" evidence="2">
    <location>
        <begin position="375"/>
        <end position="521"/>
    </location>
</feature>
<feature type="compositionally biased region" description="Polar residues" evidence="2">
    <location>
        <begin position="457"/>
        <end position="471"/>
    </location>
</feature>
<feature type="compositionally biased region" description="Basic and acidic residues" evidence="2">
    <location>
        <begin position="511"/>
        <end position="521"/>
    </location>
</feature>
<dbReference type="GO" id="GO:0009507">
    <property type="term" value="C:chloroplast"/>
    <property type="evidence" value="ECO:0007669"/>
    <property type="project" value="TreeGrafter"/>
</dbReference>
<feature type="compositionally biased region" description="Polar residues" evidence="2">
    <location>
        <begin position="437"/>
        <end position="450"/>
    </location>
</feature>
<evidence type="ECO:0000256" key="1">
    <source>
        <dbReference type="SAM" id="Coils"/>
    </source>
</evidence>
<keyword evidence="1" id="KW-0175">Coiled coil</keyword>
<dbReference type="EMBL" id="BAABME010006105">
    <property type="protein sequence ID" value="GAA0167458.1"/>
    <property type="molecule type" value="Genomic_DNA"/>
</dbReference>
<evidence type="ECO:0000313" key="3">
    <source>
        <dbReference type="EMBL" id="GAA0167458.1"/>
    </source>
</evidence>